<name>A0AAW9VEI4_9GAMM</name>
<dbReference type="EMBL" id="WLUB01000053">
    <property type="protein sequence ID" value="MTC36132.1"/>
    <property type="molecule type" value="Genomic_DNA"/>
</dbReference>
<proteinExistence type="predicted"/>
<sequence>MYRINIDSKSGYLIDYNHEKKILEISHHKEGAYRYKNVPYIEYQRLVVAKDKKQHIDRYIIGKYVLIKDV</sequence>
<dbReference type="RefSeq" id="WP_006658155.1">
    <property type="nucleotide sequence ID" value="NZ_CABKTF010000029.1"/>
</dbReference>
<dbReference type="Pfam" id="PF13619">
    <property type="entry name" value="KTSC"/>
    <property type="match status" value="1"/>
</dbReference>
<gene>
    <name evidence="2" type="ORF">GKR67_16185</name>
</gene>
<feature type="domain" description="KTSC" evidence="1">
    <location>
        <begin position="14"/>
        <end position="64"/>
    </location>
</feature>
<comment type="caution">
    <text evidence="2">The sequence shown here is derived from an EMBL/GenBank/DDBJ whole genome shotgun (WGS) entry which is preliminary data.</text>
</comment>
<organism evidence="2 3">
    <name type="scientific">Providencia alcalifaciens</name>
    <dbReference type="NCBI Taxonomy" id="126385"/>
    <lineage>
        <taxon>Bacteria</taxon>
        <taxon>Pseudomonadati</taxon>
        <taxon>Pseudomonadota</taxon>
        <taxon>Gammaproteobacteria</taxon>
        <taxon>Enterobacterales</taxon>
        <taxon>Morganellaceae</taxon>
        <taxon>Providencia</taxon>
    </lineage>
</organism>
<dbReference type="KEGG" id="pala:CO695_10725"/>
<reference evidence="2 3" key="1">
    <citation type="submission" date="2019-10" db="EMBL/GenBank/DDBJ databases">
        <title>Comparative genomic analysis of Providencia.</title>
        <authorList>
            <person name="Yuan C."/>
            <person name="Wei Y."/>
            <person name="Yin Z."/>
        </authorList>
    </citation>
    <scope>NUCLEOTIDE SEQUENCE [LARGE SCALE GENOMIC DNA]</scope>
    <source>
        <strain evidence="3">wls1934</strain>
    </source>
</reference>
<evidence type="ECO:0000259" key="1">
    <source>
        <dbReference type="Pfam" id="PF13619"/>
    </source>
</evidence>
<protein>
    <submittedName>
        <fullName evidence="2">KTSC domain-containing protein</fullName>
    </submittedName>
</protein>
<dbReference type="GeneID" id="88773979"/>
<dbReference type="AlphaFoldDB" id="A0AAW9VEI4"/>
<accession>A0AAW9VEI4</accession>
<dbReference type="Proteomes" id="UP000449944">
    <property type="component" value="Unassembled WGS sequence"/>
</dbReference>
<dbReference type="InterPro" id="IPR025309">
    <property type="entry name" value="KTSC_dom"/>
</dbReference>
<evidence type="ECO:0000313" key="3">
    <source>
        <dbReference type="Proteomes" id="UP000449944"/>
    </source>
</evidence>
<evidence type="ECO:0000313" key="2">
    <source>
        <dbReference type="EMBL" id="MTC36132.1"/>
    </source>
</evidence>